<evidence type="ECO:0000313" key="19">
    <source>
        <dbReference type="Proteomes" id="UP000253144"/>
    </source>
</evidence>
<dbReference type="Proteomes" id="UP000253144">
    <property type="component" value="Unassembled WGS sequence"/>
</dbReference>
<evidence type="ECO:0000313" key="5">
    <source>
        <dbReference type="EMBL" id="MDT2370030.1"/>
    </source>
</evidence>
<comment type="caution">
    <text evidence="2">The sequence shown here is derived from an EMBL/GenBank/DDBJ whole genome shotgun (WGS) entry which is preliminary data.</text>
</comment>
<evidence type="ECO:0000313" key="14">
    <source>
        <dbReference type="Proteomes" id="UP000183509"/>
    </source>
</evidence>
<dbReference type="AlphaFoldDB" id="A0A132PA86"/>
<keyword evidence="1" id="KW-0812">Transmembrane</keyword>
<dbReference type="EMBL" id="JAIFOC010000055">
    <property type="protein sequence ID" value="MBX4222652.1"/>
    <property type="molecule type" value="Genomic_DNA"/>
</dbReference>
<feature type="transmembrane region" description="Helical" evidence="1">
    <location>
        <begin position="6"/>
        <end position="28"/>
    </location>
</feature>
<dbReference type="EMBL" id="MVGJ01000020">
    <property type="protein sequence ID" value="OOL83311.1"/>
    <property type="molecule type" value="Genomic_DNA"/>
</dbReference>
<reference evidence="2 13" key="2">
    <citation type="submission" date="2016-01" db="EMBL/GenBank/DDBJ databases">
        <title>Molecular Mechanisms for transfer of large genomic segments between Enterococcus faecium strains.</title>
        <authorList>
            <person name="Garcia-Solache M.A."/>
            <person name="Lebreton F."/>
            <person name="Mclaughlin R.E."/>
            <person name="Whiteaker J.D."/>
            <person name="Gilmore M.S."/>
            <person name="Rice L.B."/>
        </authorList>
    </citation>
    <scope>NUCLEOTIDE SEQUENCE [LARGE SCALE GENOMIC DNA]</scope>
    <source>
        <strain evidence="2 13">D344RRF x C68</strain>
    </source>
</reference>
<dbReference type="Proteomes" id="UP000183509">
    <property type="component" value="Unassembled WGS sequence"/>
</dbReference>
<dbReference type="Proteomes" id="UP000194737">
    <property type="component" value="Unassembled WGS sequence"/>
</dbReference>
<reference evidence="5" key="11">
    <citation type="submission" date="2023-03" db="EMBL/GenBank/DDBJ databases">
        <authorList>
            <person name="Shen W."/>
            <person name="Cai J."/>
        </authorList>
    </citation>
    <scope>NUCLEOTIDE SEQUENCE</scope>
    <source>
        <strain evidence="5">B1010-2</strain>
    </source>
</reference>
<evidence type="ECO:0000313" key="20">
    <source>
        <dbReference type="Proteomes" id="UP000289562"/>
    </source>
</evidence>
<evidence type="ECO:0000313" key="4">
    <source>
        <dbReference type="EMBL" id="MDC4248153.1"/>
    </source>
</evidence>
<dbReference type="Pfam" id="PF05437">
    <property type="entry name" value="AzlD"/>
    <property type="match status" value="1"/>
</dbReference>
<dbReference type="RefSeq" id="WP_002295896.1">
    <property type="nucleotide sequence ID" value="NZ_AP022341.1"/>
</dbReference>
<evidence type="ECO:0000313" key="7">
    <source>
        <dbReference type="EMBL" id="OTN99858.1"/>
    </source>
</evidence>
<dbReference type="Proteomes" id="UP001139644">
    <property type="component" value="Unassembled WGS sequence"/>
</dbReference>
<evidence type="ECO:0000313" key="6">
    <source>
        <dbReference type="EMBL" id="OOL83311.1"/>
    </source>
</evidence>
<dbReference type="EMBL" id="PJVH01000012">
    <property type="protein sequence ID" value="RXU89586.1"/>
    <property type="molecule type" value="Genomic_DNA"/>
</dbReference>
<dbReference type="OMA" id="WFNEWMR"/>
<dbReference type="Proteomes" id="UP000289562">
    <property type="component" value="Unassembled WGS sequence"/>
</dbReference>
<dbReference type="Proteomes" id="UP001260956">
    <property type="component" value="Unassembled WGS sequence"/>
</dbReference>
<evidence type="ECO:0000313" key="16">
    <source>
        <dbReference type="Proteomes" id="UP000194737"/>
    </source>
</evidence>
<reference evidence="4" key="10">
    <citation type="submission" date="2022-05" db="EMBL/GenBank/DDBJ databases">
        <title>Draft genome sequences of Clostridium perfringens strains isolated from Peru.</title>
        <authorList>
            <person name="Hurtado R."/>
            <person name="Lima L."/>
            <person name="Sousa T."/>
            <person name="Jaiswal A.K."/>
            <person name="Tiwari S."/>
            <person name="Maturrano L."/>
            <person name="Brenig B."/>
            <person name="Azevedo V."/>
        </authorList>
    </citation>
    <scope>NUCLEOTIDE SEQUENCE</scope>
    <source>
        <strain evidence="4">CP4</strain>
    </source>
</reference>
<dbReference type="Proteomes" id="UP000249070">
    <property type="component" value="Unassembled WGS sequence"/>
</dbReference>
<reference evidence="10 19" key="1">
    <citation type="submission" date="2015-06" db="EMBL/GenBank/DDBJ databases">
        <title>The Genome Sequence of Enterococcus faecium 131EA1.</title>
        <authorList>
            <consortium name="The Broad Institute Genomics Platform"/>
            <consortium name="The Broad Institute Genome Sequencing Center for Infectious Disease"/>
            <person name="Earl A.M."/>
            <person name="Van Tyne D."/>
            <person name="Lebreton F."/>
            <person name="Saavedra J.T."/>
            <person name="Gilmore M.S."/>
            <person name="Manson Mcguire A."/>
            <person name="Clock S."/>
            <person name="Crupain M."/>
            <person name="Rangan U."/>
            <person name="Young S."/>
            <person name="Abouelleil A."/>
            <person name="Cao P."/>
            <person name="Chapman S.B."/>
            <person name="Griggs A."/>
            <person name="Priest M."/>
            <person name="Shea T."/>
            <person name="Wortman J."/>
            <person name="Nusbaum C."/>
            <person name="Birren B."/>
        </authorList>
    </citation>
    <scope>NUCLEOTIDE SEQUENCE [LARGE SCALE GENOMIC DNA]</scope>
    <source>
        <strain evidence="10 19">131EA1</strain>
    </source>
</reference>
<dbReference type="EMBL" id="QHGU01000019">
    <property type="protein sequence ID" value="PZM56173.1"/>
    <property type="molecule type" value="Genomic_DNA"/>
</dbReference>
<dbReference type="EMBL" id="JAMWMK010000013">
    <property type="protein sequence ID" value="MDC4248153.1"/>
    <property type="molecule type" value="Genomic_DNA"/>
</dbReference>
<reference evidence="9 18" key="8">
    <citation type="submission" date="2018-05" db="EMBL/GenBank/DDBJ databases">
        <title>Vancomycin-resistant Enterococcus faecium strain from Chelyabinsk, Russia.</title>
        <authorList>
            <person name="Gostev V."/>
            <person name="Goncharov A."/>
            <person name="Kolodzhieva V."/>
            <person name="Suvorov A."/>
            <person name="Sidorenko S."/>
            <person name="Zueva L."/>
        </authorList>
    </citation>
    <scope>NUCLEOTIDE SEQUENCE [LARGE SCALE GENOMIC DNA]</scope>
    <source>
        <strain evidence="9 18">20</strain>
    </source>
</reference>
<evidence type="ECO:0000313" key="10">
    <source>
        <dbReference type="EMBL" id="RBS33305.1"/>
    </source>
</evidence>
<dbReference type="STRING" id="1352.AL014_06240"/>
<dbReference type="EMBL" id="JARPTX010000021">
    <property type="protein sequence ID" value="MDT2370030.1"/>
    <property type="molecule type" value="Genomic_DNA"/>
</dbReference>
<accession>A0A132PA86</accession>
<evidence type="ECO:0000313" key="17">
    <source>
        <dbReference type="Proteomes" id="UP000224303"/>
    </source>
</evidence>
<reference evidence="3" key="9">
    <citation type="journal article" date="2022" name="J. Anim. Sci.">
        <title>Whole genome sequence analyses-based assessment of virulence potential and antimicrobial susceptibilities and resistance of Enterococcus faecium strains isolated from commercial swine and cattle probiotic products.</title>
        <authorList>
            <person name="Shridhar P.B."/>
            <person name="Amachawadi R.G."/>
            <person name="Tokach M."/>
            <person name="Patel I."/>
            <person name="Gangiredla J."/>
            <person name="Mammel M."/>
            <person name="Nagaraja T.G."/>
        </authorList>
    </citation>
    <scope>NUCLEOTIDE SEQUENCE</scope>
    <source>
        <strain evidence="3">EF215</strain>
    </source>
</reference>
<dbReference type="EMBL" id="NGLB01000001">
    <property type="protein sequence ID" value="OTN99858.1"/>
    <property type="molecule type" value="Genomic_DNA"/>
</dbReference>
<dbReference type="Proteomes" id="UP000191171">
    <property type="component" value="Unassembled WGS sequence"/>
</dbReference>
<reference evidence="12 14" key="3">
    <citation type="submission" date="2016-04" db="EMBL/GenBank/DDBJ databases">
        <authorList>
            <person name="Millard A."/>
        </authorList>
    </citation>
    <scope>NUCLEOTIDE SEQUENCE [LARGE SCALE GENOMIC DNA]</scope>
    <source>
        <strain evidence="12">Isolate 22</strain>
    </source>
</reference>
<keyword evidence="1" id="KW-0472">Membrane</keyword>
<sequence length="105" mass="11973">MTKLYLLLLVACLFIVAYIPRLFPMLYFTHRKVPSWFSDWMKYVPVALFAALAFKDVFITHEHLDIAWNIKIAAMILVAGVAYKTRSMALSVLTGLASVFLLSML</sequence>
<name>A0A132PA86_ENTFC</name>
<dbReference type="Proteomes" id="UP001141166">
    <property type="component" value="Unassembled WGS sequence"/>
</dbReference>
<evidence type="ECO:0000313" key="9">
    <source>
        <dbReference type="EMBL" id="PZM56173.1"/>
    </source>
</evidence>
<dbReference type="Proteomes" id="UP000070452">
    <property type="component" value="Unassembled WGS sequence"/>
</dbReference>
<reference evidence="6 15" key="4">
    <citation type="submission" date="2017-02" db="EMBL/GenBank/DDBJ databases">
        <title>Clonality and virulence of isolates of VRE in Hematopoietic Stem Cell Transplanted (HSCT) patients.</title>
        <authorList>
            <person name="Marchi A.P."/>
            <person name="Martins R.C."/>
            <person name="Marie S.K."/>
            <person name="Levin A.S."/>
            <person name="Costa S.F."/>
        </authorList>
    </citation>
    <scope>NUCLEOTIDE SEQUENCE [LARGE SCALE GENOMIC DNA]</scope>
    <source>
        <strain evidence="6 15">LIM1759</strain>
    </source>
</reference>
<protein>
    <submittedName>
        <fullName evidence="3">AzlD domain-containing protein</fullName>
    </submittedName>
    <submittedName>
        <fullName evidence="12">Branched-chain amino acid transport protein</fullName>
    </submittedName>
    <submittedName>
        <fullName evidence="2">Branched-chain amino acid transporter</fullName>
    </submittedName>
</protein>
<feature type="transmembrane region" description="Helical" evidence="1">
    <location>
        <begin position="66"/>
        <end position="83"/>
    </location>
</feature>
<evidence type="ECO:0000256" key="1">
    <source>
        <dbReference type="SAM" id="Phobius"/>
    </source>
</evidence>
<evidence type="ECO:0000313" key="2">
    <source>
        <dbReference type="EMBL" id="KWX19246.1"/>
    </source>
</evidence>
<reference evidence="11 20" key="7">
    <citation type="submission" date="2017-12" db="EMBL/GenBank/DDBJ databases">
        <title>A pool of 800 enterococci isolated from chicken carcass rinse samples from New Zealand.</title>
        <authorList>
            <person name="Zhang J."/>
            <person name="Rogers L."/>
            <person name="Midwinter A."/>
            <person name="French N."/>
        </authorList>
    </citation>
    <scope>NUCLEOTIDE SEQUENCE [LARGE SCALE GENOMIC DNA]</scope>
    <source>
        <strain evidence="11 20">EN697</strain>
    </source>
</reference>
<evidence type="ECO:0000313" key="18">
    <source>
        <dbReference type="Proteomes" id="UP000249070"/>
    </source>
</evidence>
<dbReference type="GeneID" id="66454332"/>
<evidence type="ECO:0000313" key="8">
    <source>
        <dbReference type="EMBL" id="PHL22342.1"/>
    </source>
</evidence>
<reference evidence="7 16" key="5">
    <citation type="submission" date="2017-05" db="EMBL/GenBank/DDBJ databases">
        <title>The Genome Sequence of Enterococcus faecium 6F2_DIV0138.</title>
        <authorList>
            <consortium name="The Broad Institute Genomics Platform"/>
            <consortium name="The Broad Institute Genomic Center for Infectious Diseases"/>
            <person name="Earl A."/>
            <person name="Manson A."/>
            <person name="Schwartman J."/>
            <person name="Gilmore M."/>
            <person name="Abouelleil A."/>
            <person name="Cao P."/>
            <person name="Chapman S."/>
            <person name="Cusick C."/>
            <person name="Shea T."/>
            <person name="Young S."/>
            <person name="Neafsey D."/>
            <person name="Nusbaum C."/>
            <person name="Birren B."/>
        </authorList>
    </citation>
    <scope>NUCLEOTIDE SEQUENCE [LARGE SCALE GENOMIC DNA]</scope>
    <source>
        <strain evidence="7 16">6F2_DIV0138</strain>
    </source>
</reference>
<dbReference type="PATRIC" id="fig|1352.1358.peg.1754"/>
<dbReference type="EMBL" id="LRHK01000001">
    <property type="protein sequence ID" value="KWX19246.1"/>
    <property type="molecule type" value="Genomic_DNA"/>
</dbReference>
<evidence type="ECO:0000313" key="15">
    <source>
        <dbReference type="Proteomes" id="UP000191171"/>
    </source>
</evidence>
<dbReference type="Proteomes" id="UP000224303">
    <property type="component" value="Unassembled WGS sequence"/>
</dbReference>
<proteinExistence type="predicted"/>
<evidence type="ECO:0000313" key="13">
    <source>
        <dbReference type="Proteomes" id="UP000070452"/>
    </source>
</evidence>
<gene>
    <name evidence="7" type="ORF">A5804_001350</name>
    <name evidence="2" type="ORF">AWT83_12485</name>
    <name evidence="6" type="ORF">B1P95_04840</name>
    <name evidence="8" type="ORF">CQR37_03410</name>
    <name evidence="11" type="ORF">CYQ77_05195</name>
    <name evidence="9" type="ORF">DKP91_05685</name>
    <name evidence="12" type="ORF">DTPHA_601642</name>
    <name evidence="10" type="ORF">EB12_00905</name>
    <name evidence="3" type="ORF">KYX88_07445</name>
    <name evidence="4" type="ORF">M3X98_08810</name>
    <name evidence="5" type="ORF">P6Z85_07635</name>
</gene>
<dbReference type="InterPro" id="IPR008407">
    <property type="entry name" value="Brnchd-chn_aa_trnsp_AzlD"/>
</dbReference>
<keyword evidence="1" id="KW-1133">Transmembrane helix</keyword>
<organism evidence="2 13">
    <name type="scientific">Enterococcus faecium</name>
    <name type="common">Streptococcus faecium</name>
    <dbReference type="NCBI Taxonomy" id="1352"/>
    <lineage>
        <taxon>Bacteria</taxon>
        <taxon>Bacillati</taxon>
        <taxon>Bacillota</taxon>
        <taxon>Bacilli</taxon>
        <taxon>Lactobacillales</taxon>
        <taxon>Enterococcaceae</taxon>
        <taxon>Enterococcus</taxon>
    </lineage>
</organism>
<evidence type="ECO:0000313" key="12">
    <source>
        <dbReference type="EMBL" id="SAM46259.1"/>
    </source>
</evidence>
<reference evidence="8 17" key="6">
    <citation type="submission" date="2017-10" db="EMBL/GenBank/DDBJ databases">
        <title>Draft genomes of the Enterococcus faecium isolated from human feces before and after Helicobacter pylori eradication therapy.</title>
        <authorList>
            <person name="Prianichniikov N.A."/>
            <person name="Glushchenko O.E."/>
            <person name="Malakhova M.V."/>
        </authorList>
    </citation>
    <scope>NUCLEOTIDE SEQUENCE [LARGE SCALE GENOMIC DNA]</scope>
    <source>
        <strain evidence="8 17">Hp_5-7</strain>
    </source>
</reference>
<dbReference type="EMBL" id="LEQJ01000005">
    <property type="protein sequence ID" value="RBS33305.1"/>
    <property type="molecule type" value="Genomic_DNA"/>
</dbReference>
<dbReference type="EMBL" id="FKLM01000025">
    <property type="protein sequence ID" value="SAM46259.1"/>
    <property type="molecule type" value="Genomic_DNA"/>
</dbReference>
<evidence type="ECO:0000313" key="11">
    <source>
        <dbReference type="EMBL" id="RXU89586.1"/>
    </source>
</evidence>
<evidence type="ECO:0000313" key="3">
    <source>
        <dbReference type="EMBL" id="MBX4222652.1"/>
    </source>
</evidence>
<dbReference type="EMBL" id="PCGC01000005">
    <property type="protein sequence ID" value="PHL22342.1"/>
    <property type="molecule type" value="Genomic_DNA"/>
</dbReference>